<feature type="region of interest" description="Disordered" evidence="1">
    <location>
        <begin position="17"/>
        <end position="247"/>
    </location>
</feature>
<proteinExistence type="predicted"/>
<accession>A0ABN9QDM6</accession>
<feature type="non-terminal residue" evidence="2">
    <location>
        <position position="1"/>
    </location>
</feature>
<reference evidence="2" key="1">
    <citation type="submission" date="2023-10" db="EMBL/GenBank/DDBJ databases">
        <authorList>
            <person name="Chen Y."/>
            <person name="Shah S."/>
            <person name="Dougan E. K."/>
            <person name="Thang M."/>
            <person name="Chan C."/>
        </authorList>
    </citation>
    <scope>NUCLEOTIDE SEQUENCE [LARGE SCALE GENOMIC DNA]</scope>
</reference>
<evidence type="ECO:0000256" key="1">
    <source>
        <dbReference type="SAM" id="MobiDB-lite"/>
    </source>
</evidence>
<dbReference type="Proteomes" id="UP001189429">
    <property type="component" value="Unassembled WGS sequence"/>
</dbReference>
<feature type="compositionally biased region" description="Polar residues" evidence="1">
    <location>
        <begin position="213"/>
        <end position="226"/>
    </location>
</feature>
<feature type="compositionally biased region" description="Polar residues" evidence="1">
    <location>
        <begin position="139"/>
        <end position="148"/>
    </location>
</feature>
<organism evidence="2 3">
    <name type="scientific">Prorocentrum cordatum</name>
    <dbReference type="NCBI Taxonomy" id="2364126"/>
    <lineage>
        <taxon>Eukaryota</taxon>
        <taxon>Sar</taxon>
        <taxon>Alveolata</taxon>
        <taxon>Dinophyceae</taxon>
        <taxon>Prorocentrales</taxon>
        <taxon>Prorocentraceae</taxon>
        <taxon>Prorocentrum</taxon>
    </lineage>
</organism>
<comment type="caution">
    <text evidence="2">The sequence shown here is derived from an EMBL/GenBank/DDBJ whole genome shotgun (WGS) entry which is preliminary data.</text>
</comment>
<feature type="compositionally biased region" description="Basic and acidic residues" evidence="1">
    <location>
        <begin position="34"/>
        <end position="65"/>
    </location>
</feature>
<feature type="compositionally biased region" description="Basic and acidic residues" evidence="1">
    <location>
        <begin position="87"/>
        <end position="119"/>
    </location>
</feature>
<dbReference type="EMBL" id="CAUYUJ010002627">
    <property type="protein sequence ID" value="CAK0801634.1"/>
    <property type="molecule type" value="Genomic_DNA"/>
</dbReference>
<protein>
    <submittedName>
        <fullName evidence="2">Uncharacterized protein</fullName>
    </submittedName>
</protein>
<sequence length="247" mass="27592">AIFFLFSERRNYQRQLARQKWHAQPTEPPVASGRCRDKLSKSSGSTRREGKAEEAHFFSERRNDQRQLAPHKWHAQPTESLVASGRCGDKLSKSVGAHSREGKAEEAHFFSERRNDQRHWHGRSGTPSQPSRRSPAANAGTSCLNQWVHTAGRARQKRRTSSLNAEMTSGSWPRISGMPSRRSRRSPAADAGTSCLNQWVHTAGRARQKKRTSSLNAEMTSGTGTTEVARPADRAAGRQRPMRGQAV</sequence>
<evidence type="ECO:0000313" key="3">
    <source>
        <dbReference type="Proteomes" id="UP001189429"/>
    </source>
</evidence>
<feature type="compositionally biased region" description="Polar residues" evidence="1">
    <location>
        <begin position="161"/>
        <end position="171"/>
    </location>
</feature>
<keyword evidence="3" id="KW-1185">Reference proteome</keyword>
<name>A0ABN9QDM6_9DINO</name>
<evidence type="ECO:0000313" key="2">
    <source>
        <dbReference type="EMBL" id="CAK0801634.1"/>
    </source>
</evidence>
<gene>
    <name evidence="2" type="ORF">PCOR1329_LOCUS9441</name>
</gene>